<evidence type="ECO:0000313" key="2">
    <source>
        <dbReference type="Proteomes" id="UP000182063"/>
    </source>
</evidence>
<name>A0A1L3ZS83_9SPHN</name>
<evidence type="ECO:0000313" key="1">
    <source>
        <dbReference type="EMBL" id="API58484.1"/>
    </source>
</evidence>
<protein>
    <submittedName>
        <fullName evidence="1">Uncharacterized protein</fullName>
    </submittedName>
</protein>
<dbReference type="STRING" id="1921510.BSL82_03505"/>
<dbReference type="Proteomes" id="UP000182063">
    <property type="component" value="Chromosome"/>
</dbReference>
<keyword evidence="2" id="KW-1185">Reference proteome</keyword>
<organism evidence="1 2">
    <name type="scientific">Tardibacter chloracetimidivorans</name>
    <dbReference type="NCBI Taxonomy" id="1921510"/>
    <lineage>
        <taxon>Bacteria</taxon>
        <taxon>Pseudomonadati</taxon>
        <taxon>Pseudomonadota</taxon>
        <taxon>Alphaproteobacteria</taxon>
        <taxon>Sphingomonadales</taxon>
        <taxon>Sphingomonadaceae</taxon>
        <taxon>Tardibacter</taxon>
    </lineage>
</organism>
<dbReference type="KEGG" id="sphj:BSL82_03505"/>
<sequence>MGAIGPGTSAPKISIDVEFWSKQPPSEIIKALWDRSAWIWEEQAKLGPKNPHNVGSALLIQRWQEEQRVLRRFIPLKGIEGTPKPCQECTHYRQEDRRCGLTNLPTKEAREPGEPCAPRGLMFKSKEAQWLDT</sequence>
<reference evidence="2" key="1">
    <citation type="submission" date="2016-11" db="EMBL/GenBank/DDBJ databases">
        <title>Complete Genome Sequence of alachlor-degrading Sphingomonas sp. strain JJ-A5.</title>
        <authorList>
            <person name="Lee H."/>
            <person name="Ka J.-O."/>
        </authorList>
    </citation>
    <scope>NUCLEOTIDE SEQUENCE [LARGE SCALE GENOMIC DNA]</scope>
    <source>
        <strain evidence="2">JJ-A5</strain>
    </source>
</reference>
<proteinExistence type="predicted"/>
<dbReference type="AlphaFoldDB" id="A0A1L3ZS83"/>
<dbReference type="EMBL" id="CP018221">
    <property type="protein sequence ID" value="API58484.1"/>
    <property type="molecule type" value="Genomic_DNA"/>
</dbReference>
<accession>A0A1L3ZS83</accession>
<gene>
    <name evidence="1" type="ORF">BSL82_03505</name>
</gene>